<evidence type="ECO:0000256" key="2">
    <source>
        <dbReference type="SAM" id="SignalP"/>
    </source>
</evidence>
<comment type="caution">
    <text evidence="3">The sequence shown here is derived from an EMBL/GenBank/DDBJ whole genome shotgun (WGS) entry which is preliminary data.</text>
</comment>
<keyword evidence="4" id="KW-1185">Reference proteome</keyword>
<feature type="chain" id="PRO_5041990830" description="Secreted protein" evidence="2">
    <location>
        <begin position="20"/>
        <end position="137"/>
    </location>
</feature>
<organism evidence="3 4">
    <name type="scientific">Lolium multiflorum</name>
    <name type="common">Italian ryegrass</name>
    <name type="synonym">Lolium perenne subsp. multiflorum</name>
    <dbReference type="NCBI Taxonomy" id="4521"/>
    <lineage>
        <taxon>Eukaryota</taxon>
        <taxon>Viridiplantae</taxon>
        <taxon>Streptophyta</taxon>
        <taxon>Embryophyta</taxon>
        <taxon>Tracheophyta</taxon>
        <taxon>Spermatophyta</taxon>
        <taxon>Magnoliopsida</taxon>
        <taxon>Liliopsida</taxon>
        <taxon>Poales</taxon>
        <taxon>Poaceae</taxon>
        <taxon>BOP clade</taxon>
        <taxon>Pooideae</taxon>
        <taxon>Poodae</taxon>
        <taxon>Poeae</taxon>
        <taxon>Poeae Chloroplast Group 2 (Poeae type)</taxon>
        <taxon>Loliodinae</taxon>
        <taxon>Loliinae</taxon>
        <taxon>Lolium</taxon>
    </lineage>
</organism>
<feature type="region of interest" description="Disordered" evidence="1">
    <location>
        <begin position="16"/>
        <end position="137"/>
    </location>
</feature>
<protein>
    <recommendedName>
        <fullName evidence="5">Secreted protein</fullName>
    </recommendedName>
</protein>
<accession>A0AAD8WV49</accession>
<evidence type="ECO:0000313" key="4">
    <source>
        <dbReference type="Proteomes" id="UP001231189"/>
    </source>
</evidence>
<sequence>MRLFLLVLSAALASKGSSAATSRLESSRSRASCHREGRGRHGPDSAQSDPRSQAWCSTPAPHLPAFAARLEPPHLGPPPRRSEAPLGRDRPTTRRASGLAHRDAPPMRSGSSPVATTSQRCLQRLRRAIPSPLPRHR</sequence>
<dbReference type="AlphaFoldDB" id="A0AAD8WV49"/>
<feature type="signal peptide" evidence="2">
    <location>
        <begin position="1"/>
        <end position="19"/>
    </location>
</feature>
<feature type="compositionally biased region" description="Basic and acidic residues" evidence="1">
    <location>
        <begin position="25"/>
        <end position="43"/>
    </location>
</feature>
<reference evidence="3" key="1">
    <citation type="submission" date="2023-07" db="EMBL/GenBank/DDBJ databases">
        <title>A chromosome-level genome assembly of Lolium multiflorum.</title>
        <authorList>
            <person name="Chen Y."/>
            <person name="Copetti D."/>
            <person name="Kolliker R."/>
            <person name="Studer B."/>
        </authorList>
    </citation>
    <scope>NUCLEOTIDE SEQUENCE</scope>
    <source>
        <strain evidence="3">02402/16</strain>
        <tissue evidence="3">Leaf</tissue>
    </source>
</reference>
<name>A0AAD8WV49_LOLMU</name>
<feature type="compositionally biased region" description="Basic and acidic residues" evidence="1">
    <location>
        <begin position="80"/>
        <end position="92"/>
    </location>
</feature>
<dbReference type="Proteomes" id="UP001231189">
    <property type="component" value="Unassembled WGS sequence"/>
</dbReference>
<feature type="compositionally biased region" description="Polar residues" evidence="1">
    <location>
        <begin position="109"/>
        <end position="121"/>
    </location>
</feature>
<evidence type="ECO:0000313" key="3">
    <source>
        <dbReference type="EMBL" id="KAK1681840.1"/>
    </source>
</evidence>
<dbReference type="EMBL" id="JAUUTY010000002">
    <property type="protein sequence ID" value="KAK1681840.1"/>
    <property type="molecule type" value="Genomic_DNA"/>
</dbReference>
<evidence type="ECO:0008006" key="5">
    <source>
        <dbReference type="Google" id="ProtNLM"/>
    </source>
</evidence>
<gene>
    <name evidence="3" type="ORF">QYE76_042688</name>
</gene>
<proteinExistence type="predicted"/>
<feature type="compositionally biased region" description="Polar residues" evidence="1">
    <location>
        <begin position="45"/>
        <end position="56"/>
    </location>
</feature>
<evidence type="ECO:0000256" key="1">
    <source>
        <dbReference type="SAM" id="MobiDB-lite"/>
    </source>
</evidence>
<keyword evidence="2" id="KW-0732">Signal</keyword>